<proteinExistence type="predicted"/>
<keyword evidence="3" id="KW-1185">Reference proteome</keyword>
<name>A0AAN5AIS8_9BACT</name>
<dbReference type="EMBL" id="BQKE01000001">
    <property type="protein sequence ID" value="GJM60189.1"/>
    <property type="molecule type" value="Genomic_DNA"/>
</dbReference>
<reference evidence="2 3" key="1">
    <citation type="submission" date="2021-12" db="EMBL/GenBank/DDBJ databases">
        <title>Genome sequencing of bacteria with rrn-lacking chromosome and rrn-plasmid.</title>
        <authorList>
            <person name="Anda M."/>
            <person name="Iwasaki W."/>
        </authorList>
    </citation>
    <scope>NUCLEOTIDE SEQUENCE [LARGE SCALE GENOMIC DNA]</scope>
    <source>
        <strain evidence="2 3">NBRC 15940</strain>
    </source>
</reference>
<organism evidence="2 3">
    <name type="scientific">Persicobacter diffluens</name>
    <dbReference type="NCBI Taxonomy" id="981"/>
    <lineage>
        <taxon>Bacteria</taxon>
        <taxon>Pseudomonadati</taxon>
        <taxon>Bacteroidota</taxon>
        <taxon>Cytophagia</taxon>
        <taxon>Cytophagales</taxon>
        <taxon>Persicobacteraceae</taxon>
        <taxon>Persicobacter</taxon>
    </lineage>
</organism>
<feature type="domain" description="DUF4301" evidence="1">
    <location>
        <begin position="12"/>
        <end position="519"/>
    </location>
</feature>
<dbReference type="InterPro" id="IPR025393">
    <property type="entry name" value="DUF4301"/>
</dbReference>
<dbReference type="RefSeq" id="WP_338236029.1">
    <property type="nucleotide sequence ID" value="NZ_BQKE01000001.1"/>
</dbReference>
<evidence type="ECO:0000313" key="2">
    <source>
        <dbReference type="EMBL" id="GJM60189.1"/>
    </source>
</evidence>
<evidence type="ECO:0000313" key="3">
    <source>
        <dbReference type="Proteomes" id="UP001310022"/>
    </source>
</evidence>
<evidence type="ECO:0000259" key="1">
    <source>
        <dbReference type="Pfam" id="PF14134"/>
    </source>
</evidence>
<accession>A0AAN5AIS8</accession>
<dbReference type="InterPro" id="IPR029044">
    <property type="entry name" value="Nucleotide-diphossugar_trans"/>
</dbReference>
<dbReference type="AlphaFoldDB" id="A0AAN5AIS8"/>
<gene>
    <name evidence="2" type="ORF">PEDI_07410</name>
</gene>
<protein>
    <recommendedName>
        <fullName evidence="1">DUF4301 domain-containing protein</fullName>
    </recommendedName>
</protein>
<dbReference type="Pfam" id="PF14134">
    <property type="entry name" value="DUF4301"/>
    <property type="match status" value="1"/>
</dbReference>
<dbReference type="SUPFAM" id="SSF53448">
    <property type="entry name" value="Nucleotide-diphospho-sugar transferases"/>
    <property type="match status" value="2"/>
</dbReference>
<dbReference type="Proteomes" id="UP001310022">
    <property type="component" value="Unassembled WGS sequence"/>
</dbReference>
<comment type="caution">
    <text evidence="2">The sequence shown here is derived from an EMBL/GenBank/DDBJ whole genome shotgun (WGS) entry which is preliminary data.</text>
</comment>
<sequence length="519" mass="58463">MPTIEKTSFSDEVLAQFEERGISTEAVLKQIQNFHEGFPFMEILKAATISDGILKLDEQEVQEFVNIFDEKIKSTDVYKFIPASGAATRMFKNLFGYKDKYRDYSPSAADLIEDSNVAPAYNFFDNIQKFAFYQELKEQLSVEGIDLDIAAERHHVAVMDKVLGKGGMNYGVLPKGLLKFHSYADHVATPVEEHLKEGAAYAKQENGLVQLHFTVSPQHLEAFKAHVAEVKGKYEKTFGVKYEISYSIQKPSTDTLAVDINNEPFQEEGKILFRPGGHGALIENLNEIDAEVIFIKNIDNVVNDRVVADTITYKKVLAGVAMKAQEKIFQYLEMLENPENLTANDIAEITRFVEDELCTISHLKNPARATRVEWLKTKLNRPIRACGMVKNEGEPGGGPFWAINNDETISLQIVESSQINLQSLEKLEIVNNATHFNPVDLVCLVKDYKGNKFNLKDFVDPKTGFITLKSRNGKDIKAQELPGLWNGAMSDWNTIFVEVPISTFNPVKTVNDLLRSNHQ</sequence>